<evidence type="ECO:0000256" key="1">
    <source>
        <dbReference type="SAM" id="SignalP"/>
    </source>
</evidence>
<gene>
    <name evidence="2" type="ORF">GOB84_10550</name>
</gene>
<reference evidence="2 3" key="1">
    <citation type="journal article" date="2020" name="Int. J. Syst. Evol. Microbiol.">
        <title>Novel acetic acid bacteria from cider fermentations: Acetobacter conturbans sp. nov. and Acetobacter fallax sp. nov.</title>
        <authorList>
            <person name="Sombolestani A.S."/>
            <person name="Cleenwerck I."/>
            <person name="Cnockaert M."/>
            <person name="Borremans W."/>
            <person name="Wieme A.D."/>
            <person name="De Vuyst L."/>
            <person name="Vandamme P."/>
        </authorList>
    </citation>
    <scope>NUCLEOTIDE SEQUENCE [LARGE SCALE GENOMIC DNA]</scope>
    <source>
        <strain evidence="2 3">LMG 1637</strain>
    </source>
</reference>
<comment type="caution">
    <text evidence="2">The sequence shown here is derived from an EMBL/GenBank/DDBJ whole genome shotgun (WGS) entry which is preliminary data.</text>
</comment>
<feature type="chain" id="PRO_5047071855" description="DUF2125 domain-containing protein" evidence="1">
    <location>
        <begin position="20"/>
        <end position="296"/>
    </location>
</feature>
<organism evidence="2 3">
    <name type="scientific">Acetobacter fallax</name>
    <dbReference type="NCBI Taxonomy" id="1737473"/>
    <lineage>
        <taxon>Bacteria</taxon>
        <taxon>Pseudomonadati</taxon>
        <taxon>Pseudomonadota</taxon>
        <taxon>Alphaproteobacteria</taxon>
        <taxon>Acetobacterales</taxon>
        <taxon>Acetobacteraceae</taxon>
        <taxon>Acetobacter</taxon>
    </lineage>
</organism>
<name>A0ABX0KCV6_9PROT</name>
<feature type="signal peptide" evidence="1">
    <location>
        <begin position="1"/>
        <end position="19"/>
    </location>
</feature>
<evidence type="ECO:0008006" key="4">
    <source>
        <dbReference type="Google" id="ProtNLM"/>
    </source>
</evidence>
<dbReference type="EMBL" id="WOSW01000019">
    <property type="protein sequence ID" value="NHO32988.1"/>
    <property type="molecule type" value="Genomic_DNA"/>
</dbReference>
<evidence type="ECO:0000313" key="3">
    <source>
        <dbReference type="Proteomes" id="UP000615326"/>
    </source>
</evidence>
<protein>
    <recommendedName>
        <fullName evidence="4">DUF2125 domain-containing protein</fullName>
    </recommendedName>
</protein>
<accession>A0ABX0KCV6</accession>
<keyword evidence="1" id="KW-0732">Signal</keyword>
<proteinExistence type="predicted"/>
<evidence type="ECO:0000313" key="2">
    <source>
        <dbReference type="EMBL" id="NHO32988.1"/>
    </source>
</evidence>
<keyword evidence="3" id="KW-1185">Reference proteome</keyword>
<dbReference type="Proteomes" id="UP000615326">
    <property type="component" value="Unassembled WGS sequence"/>
</dbReference>
<sequence length="296" mass="29651">MASLGLCAAGPLAPSILHAAPAPAACARIAHSDQSSAQGQTVLEHITVTAGSGGGVLKATRQTFAGAAPDASLDLADAASVLLLAAFTGYHNAACSAWLETEGKAAQAALASGHSLDMSWSGASIQHKSLHIGIDTAHLALKNGSPDANATLSFSGVTVSGVTAPTLMPSSANASFTLPQSELASLMAATAGKATSLPAVHVTIHSLTARRDTIELSGNGHATLTGETGSTSAGGHLEIHDISALIDHARQENQMKVAAALIIARMVSHSTSDGNAWDTTWAGGVLTVNGVPLPLK</sequence>